<accession>A0A508XA64</accession>
<proteinExistence type="predicted"/>
<dbReference type="AlphaFoldDB" id="A0A508XA64"/>
<protein>
    <submittedName>
        <fullName evidence="1">Uncharacterized protein</fullName>
    </submittedName>
</protein>
<evidence type="ECO:0000313" key="1">
    <source>
        <dbReference type="EMBL" id="VTZ64916.1"/>
    </source>
</evidence>
<dbReference type="Proteomes" id="UP000507954">
    <property type="component" value="Unassembled WGS sequence"/>
</dbReference>
<dbReference type="AntiFam" id="ANF00165">
    <property type="entry name" value="Shadow ORF (opposite Transposase_Mut domain)"/>
</dbReference>
<sequence length="180" mass="19063">MAESASQPTLSDTRGAANGQIVMGVDPVATEQLHEESTVEAAVGAIVDIFWGGLVAKLGKPEACRKLPIVTLHSQFIVLLEQDSADEADDGVIIGEDADDLGPAFDFAIEALNRVVTGIRSAVLMFGCDFVDRGVWCDHPGQRHREHEGAGRPMHPMSCELVLVAGRLCDSPGCAESADP</sequence>
<organism evidence="1">
    <name type="scientific">Sinorhizobium medicae</name>
    <dbReference type="NCBI Taxonomy" id="110321"/>
    <lineage>
        <taxon>Bacteria</taxon>
        <taxon>Pseudomonadati</taxon>
        <taxon>Pseudomonadota</taxon>
        <taxon>Alphaproteobacteria</taxon>
        <taxon>Hyphomicrobiales</taxon>
        <taxon>Rhizobiaceae</taxon>
        <taxon>Sinorhizobium/Ensifer group</taxon>
        <taxon>Sinorhizobium</taxon>
    </lineage>
</organism>
<reference evidence="1" key="1">
    <citation type="submission" date="2019-06" db="EMBL/GenBank/DDBJ databases">
        <authorList>
            <person name="Le Quere A."/>
            <person name="Colella S."/>
        </authorList>
    </citation>
    <scope>NUCLEOTIDE SEQUENCE</scope>
    <source>
        <strain evidence="1">EmedicaeMD41</strain>
    </source>
</reference>
<gene>
    <name evidence="1" type="ORF">EMEDMD4_750003</name>
</gene>
<dbReference type="EMBL" id="CABFNB010000145">
    <property type="protein sequence ID" value="VTZ64916.1"/>
    <property type="molecule type" value="Genomic_DNA"/>
</dbReference>
<dbReference type="AntiFam" id="ANF00239">
    <property type="entry name" value="Shadow ORF (opposite y4bM)"/>
</dbReference>
<name>A0A508XA64_9HYPH</name>